<feature type="domain" description="MrkD-like receptor binding" evidence="2">
    <location>
        <begin position="43"/>
        <end position="163"/>
    </location>
</feature>
<dbReference type="Pfam" id="PF22003">
    <property type="entry name" value="MrkDrd"/>
    <property type="match status" value="1"/>
</dbReference>
<name>A0ABP7LCI1_9GAMM</name>
<dbReference type="RefSeq" id="WP_346081463.1">
    <property type="nucleotide sequence ID" value="NZ_BAABDG010000003.1"/>
</dbReference>
<evidence type="ECO:0000259" key="2">
    <source>
        <dbReference type="Pfam" id="PF22003"/>
    </source>
</evidence>
<gene>
    <name evidence="3" type="ORF">GCM10022405_25550</name>
</gene>
<protein>
    <submittedName>
        <fullName evidence="3">Fimbrial protein</fullName>
    </submittedName>
</protein>
<dbReference type="InterPro" id="IPR008966">
    <property type="entry name" value="Adhesion_dom_sf"/>
</dbReference>
<sequence>MRHFKALGLLRCLLPLSLFLGYAADSLAANCTTGTATPLNQSVNFGSVLVQRDAAVGSVIATANTTNTAQQVAVCTASTYVRKFVLAYGAGTALGNNIYPTNLAGVGIRISRGGTYYANPAQPINYSASVTTSIVDSATVTLELIKTGPITSGALTTGTAGKMQFMTSSGSYFDGLVTNITGGSVKAVACSVNNTNITVNMGDVKKQLFTGVGSTPAEGSKNFSVDLNCDASTKVNIQIDGTKDTSNAQGVLALSSAAGSSSAATGVGIQLLYNSSPITLGTAFSAGTVSTAGAFSIPMVARYYQTLATITPGVANGNATFTMTYR</sequence>
<reference evidence="4" key="1">
    <citation type="journal article" date="2019" name="Int. J. Syst. Evol. Microbiol.">
        <title>The Global Catalogue of Microorganisms (GCM) 10K type strain sequencing project: providing services to taxonomists for standard genome sequencing and annotation.</title>
        <authorList>
            <consortium name="The Broad Institute Genomics Platform"/>
            <consortium name="The Broad Institute Genome Sequencing Center for Infectious Disease"/>
            <person name="Wu L."/>
            <person name="Ma J."/>
        </authorList>
    </citation>
    <scope>NUCLEOTIDE SEQUENCE [LARGE SCALE GENOMIC DNA]</scope>
    <source>
        <strain evidence="4">JCM 17201</strain>
    </source>
</reference>
<dbReference type="EMBL" id="BAABDG010000003">
    <property type="protein sequence ID" value="GAA3899073.1"/>
    <property type="molecule type" value="Genomic_DNA"/>
</dbReference>
<dbReference type="Gene3D" id="2.60.40.3310">
    <property type="match status" value="1"/>
</dbReference>
<dbReference type="InterPro" id="IPR050263">
    <property type="entry name" value="Bact_Fimbrial_Adh_Pro"/>
</dbReference>
<feature type="signal peptide" evidence="1">
    <location>
        <begin position="1"/>
        <end position="28"/>
    </location>
</feature>
<proteinExistence type="predicted"/>
<feature type="chain" id="PRO_5046697072" evidence="1">
    <location>
        <begin position="29"/>
        <end position="326"/>
    </location>
</feature>
<evidence type="ECO:0000313" key="4">
    <source>
        <dbReference type="Proteomes" id="UP001499994"/>
    </source>
</evidence>
<keyword evidence="4" id="KW-1185">Reference proteome</keyword>
<dbReference type="Proteomes" id="UP001499994">
    <property type="component" value="Unassembled WGS sequence"/>
</dbReference>
<dbReference type="Gene3D" id="2.60.40.1090">
    <property type="entry name" value="Fimbrial-type adhesion domain"/>
    <property type="match status" value="1"/>
</dbReference>
<dbReference type="PANTHER" id="PTHR33420">
    <property type="entry name" value="FIMBRIAL SUBUNIT ELFA-RELATED"/>
    <property type="match status" value="1"/>
</dbReference>
<dbReference type="InterPro" id="IPR036937">
    <property type="entry name" value="Adhesion_dom_fimbrial_sf"/>
</dbReference>
<organism evidence="3 4">
    <name type="scientific">Gibbsiella dentisursi</name>
    <dbReference type="NCBI Taxonomy" id="796890"/>
    <lineage>
        <taxon>Bacteria</taxon>
        <taxon>Pseudomonadati</taxon>
        <taxon>Pseudomonadota</taxon>
        <taxon>Gammaproteobacteria</taxon>
        <taxon>Enterobacterales</taxon>
        <taxon>Yersiniaceae</taxon>
        <taxon>Gibbsiella</taxon>
    </lineage>
</organism>
<dbReference type="InterPro" id="IPR054160">
    <property type="entry name" value="MrkD_recept-bd"/>
</dbReference>
<keyword evidence="1" id="KW-0732">Signal</keyword>
<dbReference type="PANTHER" id="PTHR33420:SF12">
    <property type="entry name" value="FIMBRIN-LIKE PROTEIN FIMI-RELATED"/>
    <property type="match status" value="1"/>
</dbReference>
<evidence type="ECO:0000256" key="1">
    <source>
        <dbReference type="SAM" id="SignalP"/>
    </source>
</evidence>
<accession>A0ABP7LCI1</accession>
<dbReference type="SUPFAM" id="SSF49401">
    <property type="entry name" value="Bacterial adhesins"/>
    <property type="match status" value="1"/>
</dbReference>
<evidence type="ECO:0000313" key="3">
    <source>
        <dbReference type="EMBL" id="GAA3899073.1"/>
    </source>
</evidence>
<comment type="caution">
    <text evidence="3">The sequence shown here is derived from an EMBL/GenBank/DDBJ whole genome shotgun (WGS) entry which is preliminary data.</text>
</comment>